<feature type="coiled-coil region" evidence="4">
    <location>
        <begin position="4"/>
        <end position="34"/>
    </location>
</feature>
<evidence type="ECO:0000256" key="4">
    <source>
        <dbReference type="SAM" id="Coils"/>
    </source>
</evidence>
<dbReference type="GO" id="GO:0022625">
    <property type="term" value="C:cytosolic large ribosomal subunit"/>
    <property type="evidence" value="ECO:0007669"/>
    <property type="project" value="InterPro"/>
</dbReference>
<dbReference type="NCBIfam" id="TIGR00012">
    <property type="entry name" value="L29"/>
    <property type="match status" value="1"/>
</dbReference>
<evidence type="ECO:0000256" key="2">
    <source>
        <dbReference type="ARBA" id="ARBA00022980"/>
    </source>
</evidence>
<dbReference type="GO" id="GO:0000463">
    <property type="term" value="P:maturation of LSU-rRNA from tricistronic rRNA transcript (SSU-rRNA, 5.8S rRNA, LSU-rRNA)"/>
    <property type="evidence" value="ECO:0007669"/>
    <property type="project" value="InterPro"/>
</dbReference>
<dbReference type="InterPro" id="IPR001854">
    <property type="entry name" value="Ribosomal_uL29"/>
</dbReference>
<dbReference type="SUPFAM" id="SSF46561">
    <property type="entry name" value="Ribosomal protein L29 (L29p)"/>
    <property type="match status" value="1"/>
</dbReference>
<dbReference type="InterPro" id="IPR036049">
    <property type="entry name" value="Ribosomal_uL29_sf"/>
</dbReference>
<dbReference type="Proteomes" id="UP001162131">
    <property type="component" value="Unassembled WGS sequence"/>
</dbReference>
<accession>A0AAU9IQZ9</accession>
<dbReference type="InterPro" id="IPR045059">
    <property type="entry name" value="Ribosomal_uL29_euk"/>
</dbReference>
<dbReference type="HAMAP" id="MF_00374">
    <property type="entry name" value="Ribosomal_uL29"/>
    <property type="match status" value="1"/>
</dbReference>
<keyword evidence="6" id="KW-1185">Reference proteome</keyword>
<comment type="similarity">
    <text evidence="1">Belongs to the universal ribosomal protein uL29 family.</text>
</comment>
<organism evidence="5 6">
    <name type="scientific">Blepharisma stoltei</name>
    <dbReference type="NCBI Taxonomy" id="1481888"/>
    <lineage>
        <taxon>Eukaryota</taxon>
        <taxon>Sar</taxon>
        <taxon>Alveolata</taxon>
        <taxon>Ciliophora</taxon>
        <taxon>Postciliodesmatophora</taxon>
        <taxon>Heterotrichea</taxon>
        <taxon>Heterotrichida</taxon>
        <taxon>Blepharismidae</taxon>
        <taxon>Blepharisma</taxon>
    </lineage>
</organism>
<dbReference type="FunFam" id="1.10.287.310:FF:000002">
    <property type="entry name" value="60S ribosomal protein L35"/>
    <property type="match status" value="1"/>
</dbReference>
<evidence type="ECO:0000313" key="5">
    <source>
        <dbReference type="EMBL" id="CAG9316156.1"/>
    </source>
</evidence>
<evidence type="ECO:0008006" key="7">
    <source>
        <dbReference type="Google" id="ProtNLM"/>
    </source>
</evidence>
<dbReference type="Gene3D" id="6.10.250.3450">
    <property type="match status" value="1"/>
</dbReference>
<evidence type="ECO:0000256" key="1">
    <source>
        <dbReference type="ARBA" id="ARBA00009254"/>
    </source>
</evidence>
<name>A0AAU9IQZ9_9CILI</name>
<reference evidence="5" key="1">
    <citation type="submission" date="2021-09" db="EMBL/GenBank/DDBJ databases">
        <authorList>
            <consortium name="AG Swart"/>
            <person name="Singh M."/>
            <person name="Singh A."/>
            <person name="Seah K."/>
            <person name="Emmerich C."/>
        </authorList>
    </citation>
    <scope>NUCLEOTIDE SEQUENCE</scope>
    <source>
        <strain evidence="5">ATCC30299</strain>
    </source>
</reference>
<gene>
    <name evidence="5" type="ORF">BSTOLATCC_MIC15595</name>
</gene>
<sequence>MVKVKAYELRKKDQEALKKQLEELKTELSHLKVAKVAGGAPSKLSKIKVFRKDVAKVLTIIHEKKRDQIKADSKGKKYLPYDIRHKLTRAIRLRLTKEQAKKLPLRILKKKLNFPKRKFAVAN</sequence>
<dbReference type="GO" id="GO:0003735">
    <property type="term" value="F:structural constituent of ribosome"/>
    <property type="evidence" value="ECO:0007669"/>
    <property type="project" value="InterPro"/>
</dbReference>
<protein>
    <recommendedName>
        <fullName evidence="7">60S ribosomal protein L35</fullName>
    </recommendedName>
</protein>
<dbReference type="Pfam" id="PF00831">
    <property type="entry name" value="Ribosomal_L29"/>
    <property type="match status" value="1"/>
</dbReference>
<dbReference type="Gene3D" id="1.10.287.310">
    <property type="match status" value="1"/>
</dbReference>
<dbReference type="CDD" id="cd00427">
    <property type="entry name" value="Ribosomal_L29_HIP"/>
    <property type="match status" value="1"/>
</dbReference>
<keyword evidence="3" id="KW-0687">Ribonucleoprotein</keyword>
<dbReference type="EMBL" id="CAJZBQ010000015">
    <property type="protein sequence ID" value="CAG9316156.1"/>
    <property type="molecule type" value="Genomic_DNA"/>
</dbReference>
<dbReference type="AlphaFoldDB" id="A0AAU9IQZ9"/>
<comment type="caution">
    <text evidence="5">The sequence shown here is derived from an EMBL/GenBank/DDBJ whole genome shotgun (WGS) entry which is preliminary data.</text>
</comment>
<dbReference type="PANTHER" id="PTHR45722:SF2">
    <property type="entry name" value="LARGE RIBOSOMAL SUBUNIT PROTEIN UL29-RELATED"/>
    <property type="match status" value="1"/>
</dbReference>
<proteinExistence type="inferred from homology"/>
<keyword evidence="4" id="KW-0175">Coiled coil</keyword>
<evidence type="ECO:0000313" key="6">
    <source>
        <dbReference type="Proteomes" id="UP001162131"/>
    </source>
</evidence>
<dbReference type="GO" id="GO:0003729">
    <property type="term" value="F:mRNA binding"/>
    <property type="evidence" value="ECO:0007669"/>
    <property type="project" value="TreeGrafter"/>
</dbReference>
<keyword evidence="2" id="KW-0689">Ribosomal protein</keyword>
<dbReference type="PANTHER" id="PTHR45722">
    <property type="entry name" value="60S RIBOSOMAL PROTEIN L35"/>
    <property type="match status" value="1"/>
</dbReference>
<evidence type="ECO:0000256" key="3">
    <source>
        <dbReference type="ARBA" id="ARBA00023274"/>
    </source>
</evidence>
<dbReference type="GO" id="GO:0006412">
    <property type="term" value="P:translation"/>
    <property type="evidence" value="ECO:0007669"/>
    <property type="project" value="InterPro"/>
</dbReference>